<dbReference type="Pfam" id="PF02537">
    <property type="entry name" value="CRCB"/>
    <property type="match status" value="1"/>
</dbReference>
<evidence type="ECO:0000256" key="1">
    <source>
        <dbReference type="ARBA" id="ARBA00004651"/>
    </source>
</evidence>
<keyword evidence="4 8" id="KW-1133">Transmembrane helix</keyword>
<evidence type="ECO:0000256" key="5">
    <source>
        <dbReference type="ARBA" id="ARBA00023136"/>
    </source>
</evidence>
<proteinExistence type="inferred from homology"/>
<dbReference type="EMBL" id="CAEZTF010000099">
    <property type="protein sequence ID" value="CAB4561704.1"/>
    <property type="molecule type" value="Genomic_DNA"/>
</dbReference>
<evidence type="ECO:0000313" key="9">
    <source>
        <dbReference type="EMBL" id="CAB4561704.1"/>
    </source>
</evidence>
<reference evidence="9" key="1">
    <citation type="submission" date="2020-05" db="EMBL/GenBank/DDBJ databases">
        <authorList>
            <person name="Chiriac C."/>
            <person name="Salcher M."/>
            <person name="Ghai R."/>
            <person name="Kavagutti S V."/>
        </authorList>
    </citation>
    <scope>NUCLEOTIDE SEQUENCE</scope>
</reference>
<dbReference type="GO" id="GO:0005886">
    <property type="term" value="C:plasma membrane"/>
    <property type="evidence" value="ECO:0007669"/>
    <property type="project" value="UniProtKB-SubCell"/>
</dbReference>
<evidence type="ECO:0000256" key="2">
    <source>
        <dbReference type="ARBA" id="ARBA00022475"/>
    </source>
</evidence>
<evidence type="ECO:0000256" key="7">
    <source>
        <dbReference type="ARBA" id="ARBA00035585"/>
    </source>
</evidence>
<evidence type="ECO:0000256" key="4">
    <source>
        <dbReference type="ARBA" id="ARBA00022989"/>
    </source>
</evidence>
<keyword evidence="5 8" id="KW-0472">Membrane</keyword>
<keyword evidence="3 8" id="KW-0812">Transmembrane</keyword>
<feature type="transmembrane region" description="Helical" evidence="8">
    <location>
        <begin position="62"/>
        <end position="85"/>
    </location>
</feature>
<sequence>MQLTSKTIRLTFFGGAFGTLLRFALFVTLGDLISVLIVNLIGSALLGWFNGQKKLDTDEFNALWKTGFAGGFTTMSGFAALVVLYGENLGALAIVSAILITGVSLAAYWLAFKISRAR</sequence>
<evidence type="ECO:0000256" key="3">
    <source>
        <dbReference type="ARBA" id="ARBA00022692"/>
    </source>
</evidence>
<organism evidence="9">
    <name type="scientific">freshwater metagenome</name>
    <dbReference type="NCBI Taxonomy" id="449393"/>
    <lineage>
        <taxon>unclassified sequences</taxon>
        <taxon>metagenomes</taxon>
        <taxon>ecological metagenomes</taxon>
    </lineage>
</organism>
<feature type="transmembrane region" description="Helical" evidence="8">
    <location>
        <begin position="91"/>
        <end position="112"/>
    </location>
</feature>
<keyword evidence="2" id="KW-1003">Cell membrane</keyword>
<comment type="catalytic activity">
    <reaction evidence="7">
        <text>fluoride(in) = fluoride(out)</text>
        <dbReference type="Rhea" id="RHEA:76159"/>
        <dbReference type="ChEBI" id="CHEBI:17051"/>
    </reaction>
    <physiologicalReaction direction="left-to-right" evidence="7">
        <dbReference type="Rhea" id="RHEA:76160"/>
    </physiologicalReaction>
</comment>
<comment type="subcellular location">
    <subcellularLocation>
        <location evidence="1">Cell membrane</location>
        <topology evidence="1">Multi-pass membrane protein</topology>
    </subcellularLocation>
</comment>
<accession>A0A6J6DEL2</accession>
<name>A0A6J6DEL2_9ZZZZ</name>
<dbReference type="InterPro" id="IPR003691">
    <property type="entry name" value="FluC"/>
</dbReference>
<feature type="transmembrane region" description="Helical" evidence="8">
    <location>
        <begin position="32"/>
        <end position="50"/>
    </location>
</feature>
<protein>
    <submittedName>
        <fullName evidence="9">Unannotated protein</fullName>
    </submittedName>
</protein>
<comment type="similarity">
    <text evidence="6">Belongs to the fluoride channel Fluc/FEX (TC 1.A.43) family.</text>
</comment>
<feature type="transmembrane region" description="Helical" evidence="8">
    <location>
        <begin position="7"/>
        <end position="26"/>
    </location>
</feature>
<evidence type="ECO:0000256" key="6">
    <source>
        <dbReference type="ARBA" id="ARBA00035120"/>
    </source>
</evidence>
<dbReference type="AlphaFoldDB" id="A0A6J6DEL2"/>
<gene>
    <name evidence="9" type="ORF">UFOPK1618_00578</name>
</gene>
<evidence type="ECO:0000256" key="8">
    <source>
        <dbReference type="SAM" id="Phobius"/>
    </source>
</evidence>